<feature type="domain" description="EF-hand" evidence="4">
    <location>
        <begin position="41"/>
        <end position="75"/>
    </location>
</feature>
<dbReference type="OMA" id="CSVHDCS"/>
<dbReference type="PROSITE" id="PS50222">
    <property type="entry name" value="EF_HAND_2"/>
    <property type="match status" value="4"/>
</dbReference>
<dbReference type="PROSITE" id="PS00018">
    <property type="entry name" value="EF_HAND_1"/>
    <property type="match status" value="3"/>
</dbReference>
<dbReference type="SMART" id="SM00054">
    <property type="entry name" value="EFh"/>
    <property type="match status" value="4"/>
</dbReference>
<evidence type="ECO:0000313" key="6">
    <source>
        <dbReference type="Proteomes" id="UP000030748"/>
    </source>
</evidence>
<feature type="domain" description="EF-hand" evidence="4">
    <location>
        <begin position="76"/>
        <end position="111"/>
    </location>
</feature>
<dbReference type="InterPro" id="IPR011992">
    <property type="entry name" value="EF-hand-dom_pair"/>
</dbReference>
<dbReference type="InterPro" id="IPR039647">
    <property type="entry name" value="EF_hand_pair_protein_CML-like"/>
</dbReference>
<accession>A0A022RLK4</accession>
<dbReference type="Pfam" id="PF13499">
    <property type="entry name" value="EF-hand_7"/>
    <property type="match status" value="2"/>
</dbReference>
<keyword evidence="1" id="KW-0479">Metal-binding</keyword>
<proteinExistence type="predicted"/>
<feature type="domain" description="EF-hand" evidence="4">
    <location>
        <begin position="5"/>
        <end position="40"/>
    </location>
</feature>
<reference evidence="5 6" key="1">
    <citation type="journal article" date="2013" name="Proc. Natl. Acad. Sci. U.S.A.">
        <title>Fine-scale variation in meiotic recombination in Mimulus inferred from population shotgun sequencing.</title>
        <authorList>
            <person name="Hellsten U."/>
            <person name="Wright K.M."/>
            <person name="Jenkins J."/>
            <person name="Shu S."/>
            <person name="Yuan Y."/>
            <person name="Wessler S.R."/>
            <person name="Schmutz J."/>
            <person name="Willis J.H."/>
            <person name="Rokhsar D.S."/>
        </authorList>
    </citation>
    <scope>NUCLEOTIDE SEQUENCE [LARGE SCALE GENOMIC DNA]</scope>
    <source>
        <strain evidence="6">cv. DUN x IM62</strain>
    </source>
</reference>
<dbReference type="EMBL" id="KI630330">
    <property type="protein sequence ID" value="EYU41337.1"/>
    <property type="molecule type" value="Genomic_DNA"/>
</dbReference>
<feature type="domain" description="EF-hand" evidence="4">
    <location>
        <begin position="112"/>
        <end position="145"/>
    </location>
</feature>
<evidence type="ECO:0000259" key="4">
    <source>
        <dbReference type="PROSITE" id="PS50222"/>
    </source>
</evidence>
<dbReference type="InterPro" id="IPR018247">
    <property type="entry name" value="EF_Hand_1_Ca_BS"/>
</dbReference>
<gene>
    <name evidence="5" type="ORF">MIMGU_mgv1a015814mg</name>
</gene>
<dbReference type="PANTHER" id="PTHR10891">
    <property type="entry name" value="EF-HAND CALCIUM-BINDING DOMAIN CONTAINING PROTEIN"/>
    <property type="match status" value="1"/>
</dbReference>
<dbReference type="FunFam" id="1.10.238.10:FF:000001">
    <property type="entry name" value="Calmodulin 1"/>
    <property type="match status" value="1"/>
</dbReference>
<dbReference type="OrthoDB" id="26525at2759"/>
<dbReference type="Gene3D" id="1.10.238.10">
    <property type="entry name" value="EF-hand"/>
    <property type="match status" value="2"/>
</dbReference>
<dbReference type="GO" id="GO:0005509">
    <property type="term" value="F:calcium ion binding"/>
    <property type="evidence" value="ECO:0007669"/>
    <property type="project" value="InterPro"/>
</dbReference>
<evidence type="ECO:0000313" key="5">
    <source>
        <dbReference type="EMBL" id="EYU41337.1"/>
    </source>
</evidence>
<dbReference type="Proteomes" id="UP000030748">
    <property type="component" value="Unassembled WGS sequence"/>
</dbReference>
<evidence type="ECO:0000256" key="1">
    <source>
        <dbReference type="ARBA" id="ARBA00022723"/>
    </source>
</evidence>
<evidence type="ECO:0000256" key="2">
    <source>
        <dbReference type="ARBA" id="ARBA00022737"/>
    </source>
</evidence>
<dbReference type="InterPro" id="IPR002048">
    <property type="entry name" value="EF_hand_dom"/>
</dbReference>
<sequence>MEKMEKPEEFEKVFSKFDANGDGKISSAELGAVLNGLGSKTSDEEVARMMTELDTDGDGFIDIVEFRKFNRGGDADADAELKEAFDMYDKDKNGQISASELHAVLRTLGENCSVKDCGRMIESFDVDGDGSINFDEFKKMMTGGG</sequence>
<dbReference type="SUPFAM" id="SSF47473">
    <property type="entry name" value="EF-hand"/>
    <property type="match status" value="1"/>
</dbReference>
<dbReference type="CDD" id="cd00051">
    <property type="entry name" value="EFh"/>
    <property type="match status" value="1"/>
</dbReference>
<protein>
    <recommendedName>
        <fullName evidence="4">EF-hand domain-containing protein</fullName>
    </recommendedName>
</protein>
<organism evidence="5 6">
    <name type="scientific">Erythranthe guttata</name>
    <name type="common">Yellow monkey flower</name>
    <name type="synonym">Mimulus guttatus</name>
    <dbReference type="NCBI Taxonomy" id="4155"/>
    <lineage>
        <taxon>Eukaryota</taxon>
        <taxon>Viridiplantae</taxon>
        <taxon>Streptophyta</taxon>
        <taxon>Embryophyta</taxon>
        <taxon>Tracheophyta</taxon>
        <taxon>Spermatophyta</taxon>
        <taxon>Magnoliopsida</taxon>
        <taxon>eudicotyledons</taxon>
        <taxon>Gunneridae</taxon>
        <taxon>Pentapetalae</taxon>
        <taxon>asterids</taxon>
        <taxon>lamiids</taxon>
        <taxon>Lamiales</taxon>
        <taxon>Phrymaceae</taxon>
        <taxon>Erythranthe</taxon>
    </lineage>
</organism>
<keyword evidence="3" id="KW-0106">Calcium</keyword>
<keyword evidence="2" id="KW-0677">Repeat</keyword>
<keyword evidence="6" id="KW-1185">Reference proteome</keyword>
<dbReference type="AlphaFoldDB" id="A0A022RLK4"/>
<name>A0A022RLK4_ERYGU</name>
<dbReference type="STRING" id="4155.A0A022RLK4"/>
<dbReference type="KEGG" id="egt:105953482"/>
<evidence type="ECO:0000256" key="3">
    <source>
        <dbReference type="ARBA" id="ARBA00022837"/>
    </source>
</evidence>